<keyword evidence="2" id="KW-1185">Reference proteome</keyword>
<dbReference type="EMBL" id="DF973284">
    <property type="protein sequence ID" value="GAU24080.1"/>
    <property type="molecule type" value="Genomic_DNA"/>
</dbReference>
<protein>
    <submittedName>
        <fullName evidence="1">Uncharacterized protein</fullName>
    </submittedName>
</protein>
<dbReference type="Proteomes" id="UP000242715">
    <property type="component" value="Unassembled WGS sequence"/>
</dbReference>
<organism evidence="1 2">
    <name type="scientific">Trifolium subterraneum</name>
    <name type="common">Subterranean clover</name>
    <dbReference type="NCBI Taxonomy" id="3900"/>
    <lineage>
        <taxon>Eukaryota</taxon>
        <taxon>Viridiplantae</taxon>
        <taxon>Streptophyta</taxon>
        <taxon>Embryophyta</taxon>
        <taxon>Tracheophyta</taxon>
        <taxon>Spermatophyta</taxon>
        <taxon>Magnoliopsida</taxon>
        <taxon>eudicotyledons</taxon>
        <taxon>Gunneridae</taxon>
        <taxon>Pentapetalae</taxon>
        <taxon>rosids</taxon>
        <taxon>fabids</taxon>
        <taxon>Fabales</taxon>
        <taxon>Fabaceae</taxon>
        <taxon>Papilionoideae</taxon>
        <taxon>50 kb inversion clade</taxon>
        <taxon>NPAAA clade</taxon>
        <taxon>Hologalegina</taxon>
        <taxon>IRL clade</taxon>
        <taxon>Trifolieae</taxon>
        <taxon>Trifolium</taxon>
    </lineage>
</organism>
<accession>A0A2Z6MKS4</accession>
<name>A0A2Z6MKS4_TRISU</name>
<evidence type="ECO:0000313" key="2">
    <source>
        <dbReference type="Proteomes" id="UP000242715"/>
    </source>
</evidence>
<proteinExistence type="predicted"/>
<gene>
    <name evidence="1" type="ORF">TSUD_388730</name>
</gene>
<reference evidence="2" key="1">
    <citation type="journal article" date="2017" name="Front. Plant Sci.">
        <title>Climate Clever Clovers: New Paradigm to Reduce the Environmental Footprint of Ruminants by Breeding Low Methanogenic Forages Utilizing Haplotype Variation.</title>
        <authorList>
            <person name="Kaur P."/>
            <person name="Appels R."/>
            <person name="Bayer P.E."/>
            <person name="Keeble-Gagnere G."/>
            <person name="Wang J."/>
            <person name="Hirakawa H."/>
            <person name="Shirasawa K."/>
            <person name="Vercoe P."/>
            <person name="Stefanova K."/>
            <person name="Durmic Z."/>
            <person name="Nichols P."/>
            <person name="Revell C."/>
            <person name="Isobe S.N."/>
            <person name="Edwards D."/>
            <person name="Erskine W."/>
        </authorList>
    </citation>
    <scope>NUCLEOTIDE SEQUENCE [LARGE SCALE GENOMIC DNA]</scope>
    <source>
        <strain evidence="2">cv. Daliak</strain>
    </source>
</reference>
<sequence>MTRRSSFSSIHTFQVFCFNEEDANQVVKNLHKMNKKFINPNKARSPISKYVFLQAFVSSLKPESKFVHIDPIDLDDDDDLGM</sequence>
<evidence type="ECO:0000313" key="1">
    <source>
        <dbReference type="EMBL" id="GAU24080.1"/>
    </source>
</evidence>
<dbReference type="AlphaFoldDB" id="A0A2Z6MKS4"/>